<name>A0A833HQ31_9FIRM</name>
<dbReference type="RefSeq" id="WP_151865670.1">
    <property type="nucleotide sequence ID" value="NZ_WBZB01000018.1"/>
</dbReference>
<keyword evidence="2" id="KW-0489">Methyltransferase</keyword>
<dbReference type="PANTHER" id="PTHR13369">
    <property type="match status" value="1"/>
</dbReference>
<reference evidence="2 3" key="1">
    <citation type="submission" date="2019-10" db="EMBL/GenBank/DDBJ databases">
        <title>Alkaliphilus serpentinus sp. nov. and Alkaliphilus pronyensis sp. nov., two novel anaerobic alkaliphilic species isolated from the serpentinized-hosted hydrothermal field of the Prony Bay (New Caledonia).</title>
        <authorList>
            <person name="Postec A."/>
        </authorList>
    </citation>
    <scope>NUCLEOTIDE SEQUENCE [LARGE SCALE GENOMIC DNA]</scope>
    <source>
        <strain evidence="2 3">LacT</strain>
    </source>
</reference>
<dbReference type="PANTHER" id="PTHR13369:SF3">
    <property type="entry name" value="METHYLTRANSFERASE DOMAIN-CONTAINING PROTEIN"/>
    <property type="match status" value="1"/>
</dbReference>
<feature type="domain" description="Methyltransferase" evidence="1">
    <location>
        <begin position="158"/>
        <end position="294"/>
    </location>
</feature>
<proteinExistence type="predicted"/>
<evidence type="ECO:0000313" key="2">
    <source>
        <dbReference type="EMBL" id="KAB3530458.1"/>
    </source>
</evidence>
<dbReference type="GO" id="GO:0008168">
    <property type="term" value="F:methyltransferase activity"/>
    <property type="evidence" value="ECO:0007669"/>
    <property type="project" value="UniProtKB-KW"/>
</dbReference>
<gene>
    <name evidence="2" type="ORF">F8153_07020</name>
</gene>
<keyword evidence="2" id="KW-0808">Transferase</keyword>
<dbReference type="GO" id="GO:0005737">
    <property type="term" value="C:cytoplasm"/>
    <property type="evidence" value="ECO:0007669"/>
    <property type="project" value="TreeGrafter"/>
</dbReference>
<sequence length="385" mass="43925">MKKQSIAKLQLFLSGLEERLKDHFLIFKDIDFSCTSGLKPFKGTITPEEEALILRFNGVKKTIPINKLVEEISQIVEEYDEIQLRYHERGTSIIIEGDHKNVRIKYEDQQTTDVNTDHHGTAQIGSRDYFIKVGPANRLLKEIGILSKEGKVKNDMIRKYNQIDHFVELMEGVVQELSDLDEIVVLDCGCGKSYLSFVLNYYITEVLKRKSYFIGLDYSKDVIEASKRMAHNLGYKNMEFQQEDIKNYIPNKDIHLVISLHACDTATDMALALGIRSNAKAMISVPCCQKEILNQYSLPPLQSITKHGILKARLADILTDGLRAQILEAKGYRVSLVEYISPLETPKNLLLRAVKINNGNKGAMEEYQQLKKLLNVNPTLEKLIY</sequence>
<dbReference type="Pfam" id="PF13679">
    <property type="entry name" value="Methyltransf_32"/>
    <property type="match status" value="1"/>
</dbReference>
<dbReference type="OrthoDB" id="5502211at2"/>
<dbReference type="InterPro" id="IPR025714">
    <property type="entry name" value="Methyltranfer_dom"/>
</dbReference>
<comment type="caution">
    <text evidence="2">The sequence shown here is derived from an EMBL/GenBank/DDBJ whole genome shotgun (WGS) entry which is preliminary data.</text>
</comment>
<evidence type="ECO:0000259" key="1">
    <source>
        <dbReference type="Pfam" id="PF13679"/>
    </source>
</evidence>
<dbReference type="GO" id="GO:0032259">
    <property type="term" value="P:methylation"/>
    <property type="evidence" value="ECO:0007669"/>
    <property type="project" value="UniProtKB-KW"/>
</dbReference>
<dbReference type="Proteomes" id="UP000465601">
    <property type="component" value="Unassembled WGS sequence"/>
</dbReference>
<dbReference type="Gene3D" id="3.40.50.150">
    <property type="entry name" value="Vaccinia Virus protein VP39"/>
    <property type="match status" value="1"/>
</dbReference>
<accession>A0A833HQ31</accession>
<organism evidence="2 3">
    <name type="scientific">Alkaliphilus serpentinus</name>
    <dbReference type="NCBI Taxonomy" id="1482731"/>
    <lineage>
        <taxon>Bacteria</taxon>
        <taxon>Bacillati</taxon>
        <taxon>Bacillota</taxon>
        <taxon>Clostridia</taxon>
        <taxon>Peptostreptococcales</taxon>
        <taxon>Natronincolaceae</taxon>
        <taxon>Alkaliphilus</taxon>
    </lineage>
</organism>
<keyword evidence="3" id="KW-1185">Reference proteome</keyword>
<dbReference type="InterPro" id="IPR029063">
    <property type="entry name" value="SAM-dependent_MTases_sf"/>
</dbReference>
<protein>
    <submittedName>
        <fullName evidence="2">SAM-dependent methyltransferase</fullName>
    </submittedName>
</protein>
<evidence type="ECO:0000313" key="3">
    <source>
        <dbReference type="Proteomes" id="UP000465601"/>
    </source>
</evidence>
<dbReference type="SUPFAM" id="SSF53335">
    <property type="entry name" value="S-adenosyl-L-methionine-dependent methyltransferases"/>
    <property type="match status" value="1"/>
</dbReference>
<dbReference type="EMBL" id="WBZB01000018">
    <property type="protein sequence ID" value="KAB3530458.1"/>
    <property type="molecule type" value="Genomic_DNA"/>
</dbReference>
<dbReference type="AlphaFoldDB" id="A0A833HQ31"/>
<dbReference type="CDD" id="cd02440">
    <property type="entry name" value="AdoMet_MTases"/>
    <property type="match status" value="1"/>
</dbReference>